<sequence length="294" mass="31472">MLTEHVGALTSALCEELAELGQRCIRGFSDDRPVDAALVWSRLVNALTGEPPVLVLARAGGGLVGWCAVRRPEPGEAQARLWGPVVCPSARRSGLGKQLLEQVVSAVPWPVMSTDVPEDRPGAVEFFSDAGWHVLETATVLHGTPTGDRLGAAERVPALAEYVAAAAQQYGGHAPHFAAATLMRWRDDARFREEHLLLDPPTGSLLLALPQRAAGRGELLLAELWAAPEARQRLIRAAHAVAGREGLRNVRAVVRRDSGDFAACSMRVVGRCHTFVRPGDHTPGHLDSSNGGRA</sequence>
<dbReference type="RefSeq" id="WP_159105565.1">
    <property type="nucleotide sequence ID" value="NZ_BEVZ01000002.1"/>
</dbReference>
<gene>
    <name evidence="2" type="ORF">AB0E65_03605</name>
</gene>
<dbReference type="CDD" id="cd04301">
    <property type="entry name" value="NAT_SF"/>
    <property type="match status" value="1"/>
</dbReference>
<keyword evidence="3" id="KW-1185">Reference proteome</keyword>
<comment type="caution">
    <text evidence="2">The sequence shown here is derived from an EMBL/GenBank/DDBJ whole genome shotgun (WGS) entry which is preliminary data.</text>
</comment>
<organism evidence="2 3">
    <name type="scientific">Streptomyces fragilis</name>
    <dbReference type="NCBI Taxonomy" id="67301"/>
    <lineage>
        <taxon>Bacteria</taxon>
        <taxon>Bacillati</taxon>
        <taxon>Actinomycetota</taxon>
        <taxon>Actinomycetes</taxon>
        <taxon>Kitasatosporales</taxon>
        <taxon>Streptomycetaceae</taxon>
        <taxon>Streptomyces</taxon>
    </lineage>
</organism>
<keyword evidence="2" id="KW-0808">Transferase</keyword>
<accession>A0ABV2YC73</accession>
<dbReference type="EC" id="2.3.1.-" evidence="2"/>
<dbReference type="InterPro" id="IPR016181">
    <property type="entry name" value="Acyl_CoA_acyltransferase"/>
</dbReference>
<dbReference type="InterPro" id="IPR000182">
    <property type="entry name" value="GNAT_dom"/>
</dbReference>
<dbReference type="Pfam" id="PF00583">
    <property type="entry name" value="Acetyltransf_1"/>
    <property type="match status" value="1"/>
</dbReference>
<evidence type="ECO:0000313" key="2">
    <source>
        <dbReference type="EMBL" id="MEU3553317.1"/>
    </source>
</evidence>
<evidence type="ECO:0000313" key="3">
    <source>
        <dbReference type="Proteomes" id="UP001550850"/>
    </source>
</evidence>
<reference evidence="2 3" key="1">
    <citation type="submission" date="2024-06" db="EMBL/GenBank/DDBJ databases">
        <title>The Natural Products Discovery Center: Release of the First 8490 Sequenced Strains for Exploring Actinobacteria Biosynthetic Diversity.</title>
        <authorList>
            <person name="Kalkreuter E."/>
            <person name="Kautsar S.A."/>
            <person name="Yang D."/>
            <person name="Bader C.D."/>
            <person name="Teijaro C.N."/>
            <person name="Fluegel L."/>
            <person name="Davis C.M."/>
            <person name="Simpson J.R."/>
            <person name="Lauterbach L."/>
            <person name="Steele A.D."/>
            <person name="Gui C."/>
            <person name="Meng S."/>
            <person name="Li G."/>
            <person name="Viehrig K."/>
            <person name="Ye F."/>
            <person name="Su P."/>
            <person name="Kiefer A.F."/>
            <person name="Nichols A."/>
            <person name="Cepeda A.J."/>
            <person name="Yan W."/>
            <person name="Fan B."/>
            <person name="Jiang Y."/>
            <person name="Adhikari A."/>
            <person name="Zheng C.-J."/>
            <person name="Schuster L."/>
            <person name="Cowan T.M."/>
            <person name="Smanski M.J."/>
            <person name="Chevrette M.G."/>
            <person name="De Carvalho L.P.S."/>
            <person name="Shen B."/>
        </authorList>
    </citation>
    <scope>NUCLEOTIDE SEQUENCE [LARGE SCALE GENOMIC DNA]</scope>
    <source>
        <strain evidence="2 3">NPDC038104</strain>
    </source>
</reference>
<feature type="domain" description="N-acetyltransferase" evidence="1">
    <location>
        <begin position="1"/>
        <end position="157"/>
    </location>
</feature>
<name>A0ABV2YC73_9ACTN</name>
<dbReference type="GO" id="GO:0016746">
    <property type="term" value="F:acyltransferase activity"/>
    <property type="evidence" value="ECO:0007669"/>
    <property type="project" value="UniProtKB-KW"/>
</dbReference>
<dbReference type="Gene3D" id="3.40.630.30">
    <property type="match status" value="1"/>
</dbReference>
<dbReference type="PROSITE" id="PS51186">
    <property type="entry name" value="GNAT"/>
    <property type="match status" value="1"/>
</dbReference>
<dbReference type="EMBL" id="JBEZUR010000003">
    <property type="protein sequence ID" value="MEU3553317.1"/>
    <property type="molecule type" value="Genomic_DNA"/>
</dbReference>
<evidence type="ECO:0000259" key="1">
    <source>
        <dbReference type="PROSITE" id="PS51186"/>
    </source>
</evidence>
<proteinExistence type="predicted"/>
<protein>
    <submittedName>
        <fullName evidence="2">GNAT family N-acetyltransferase</fullName>
        <ecNumber evidence="2">2.3.1.-</ecNumber>
    </submittedName>
</protein>
<keyword evidence="2" id="KW-0012">Acyltransferase</keyword>
<dbReference type="SUPFAM" id="SSF55729">
    <property type="entry name" value="Acyl-CoA N-acyltransferases (Nat)"/>
    <property type="match status" value="1"/>
</dbReference>
<dbReference type="Proteomes" id="UP001550850">
    <property type="component" value="Unassembled WGS sequence"/>
</dbReference>